<dbReference type="EMBL" id="JBIXLB010000001">
    <property type="protein sequence ID" value="MFJ5512142.1"/>
    <property type="molecule type" value="Genomic_DNA"/>
</dbReference>
<reference evidence="1 2" key="1">
    <citation type="submission" date="2024-10" db="EMBL/GenBank/DDBJ databases">
        <authorList>
            <person name="Lu C.-H."/>
        </authorList>
    </citation>
    <scope>NUCLEOTIDE SEQUENCE [LARGE SCALE GENOMIC DNA]</scope>
    <source>
        <strain evidence="1 2">22LXZD03-01</strain>
    </source>
</reference>
<evidence type="ECO:0000313" key="1">
    <source>
        <dbReference type="EMBL" id="MFJ5512142.1"/>
    </source>
</evidence>
<comment type="caution">
    <text evidence="1">The sequence shown here is derived from an EMBL/GenBank/DDBJ whole genome shotgun (WGS) entry which is preliminary data.</text>
</comment>
<sequence>MPFLQGLTMTKQAIVFNHEWIVEDALKEKTGLDERQIERYRQGCWIEGIDFKRVSPSGEKRSAALPGTTIPQ</sequence>
<protein>
    <submittedName>
        <fullName evidence="1">Excisionase family protein</fullName>
    </submittedName>
</protein>
<dbReference type="InterPro" id="IPR009634">
    <property type="entry name" value="Put_exci"/>
</dbReference>
<dbReference type="Pfam" id="PF06806">
    <property type="entry name" value="DUF1233"/>
    <property type="match status" value="1"/>
</dbReference>
<keyword evidence="2" id="KW-1185">Reference proteome</keyword>
<name>A0ABW8GS05_9GAMM</name>
<gene>
    <name evidence="1" type="primary">xisR</name>
    <name evidence="1" type="ORF">ACIPUH_04955</name>
</gene>
<evidence type="ECO:0000313" key="2">
    <source>
        <dbReference type="Proteomes" id="UP001617702"/>
    </source>
</evidence>
<proteinExistence type="predicted"/>
<accession>A0ABW8GS05</accession>
<dbReference type="Gene3D" id="1.10.1660.60">
    <property type="entry name" value="Putative excisionased domain DUF1233"/>
    <property type="match status" value="1"/>
</dbReference>
<dbReference type="InterPro" id="IPR038146">
    <property type="entry name" value="933W_put_Xis_sf"/>
</dbReference>
<dbReference type="Proteomes" id="UP001617702">
    <property type="component" value="Unassembled WGS sequence"/>
</dbReference>
<organism evidence="1 2">
    <name type="scientific">Pectobacterium jejuense</name>
    <dbReference type="NCBI Taxonomy" id="2974022"/>
    <lineage>
        <taxon>Bacteria</taxon>
        <taxon>Pseudomonadati</taxon>
        <taxon>Pseudomonadota</taxon>
        <taxon>Gammaproteobacteria</taxon>
        <taxon>Enterobacterales</taxon>
        <taxon>Pectobacteriaceae</taxon>
        <taxon>Pectobacterium</taxon>
    </lineage>
</organism>